<dbReference type="EnsemblMetazoa" id="CJA42503.1">
    <property type="protein sequence ID" value="CJA42503.1"/>
    <property type="gene ID" value="WBGene00218351"/>
</dbReference>
<keyword evidence="1" id="KW-0040">ANK repeat</keyword>
<dbReference type="AlphaFoldDB" id="A0A8R1IS88"/>
<dbReference type="Pfam" id="PF00023">
    <property type="entry name" value="Ank"/>
    <property type="match status" value="1"/>
</dbReference>
<dbReference type="PROSITE" id="PS50297">
    <property type="entry name" value="ANK_REP_REGION"/>
    <property type="match status" value="1"/>
</dbReference>
<reference evidence="4" key="1">
    <citation type="submission" date="2010-08" db="EMBL/GenBank/DDBJ databases">
        <authorList>
            <consortium name="Caenorhabditis japonica Sequencing Consortium"/>
            <person name="Wilson R.K."/>
        </authorList>
    </citation>
    <scope>NUCLEOTIDE SEQUENCE [LARGE SCALE GENOMIC DNA]</scope>
    <source>
        <strain evidence="4">DF5081</strain>
    </source>
</reference>
<dbReference type="InterPro" id="IPR036420">
    <property type="entry name" value="BRCT_dom_sf"/>
</dbReference>
<dbReference type="InterPro" id="IPR002110">
    <property type="entry name" value="Ankyrin_rpt"/>
</dbReference>
<dbReference type="InterPro" id="IPR036770">
    <property type="entry name" value="Ankyrin_rpt-contain_sf"/>
</dbReference>
<accession>A0A8R1IS88</accession>
<evidence type="ECO:0000259" key="2">
    <source>
        <dbReference type="PROSITE" id="PS50172"/>
    </source>
</evidence>
<keyword evidence="4" id="KW-1185">Reference proteome</keyword>
<name>A0A8R1IS88_CAEJA</name>
<dbReference type="InterPro" id="IPR053345">
    <property type="entry name" value="Ankyrin_repeat-containing"/>
</dbReference>
<evidence type="ECO:0000256" key="1">
    <source>
        <dbReference type="PROSITE-ProRule" id="PRU00023"/>
    </source>
</evidence>
<dbReference type="Proteomes" id="UP000005237">
    <property type="component" value="Unassembled WGS sequence"/>
</dbReference>
<dbReference type="Pfam" id="PF00533">
    <property type="entry name" value="BRCT"/>
    <property type="match status" value="1"/>
</dbReference>
<sequence>MLTSDFRFRNFHFHATLVTTNVREVTALGNTPLHNATKRGFPEIVQILITHGADRSLLNYQNKIAEQMLPEEKDYEKMDAKVGDRYRRTAQVYERLRTKKYRIRVPQEFPVSSFHIFMENRTNDDLTDTFMDKFQHITSDEALPTTTHCICHTTPDGVLDTNDFEVLQWIFRGVIIVKEQWMADCLQNPALIENDEKYLIHDVKYNDVLYKNSILPWTQAMAKGTMPYLQGVYMVVIMQECRYFMSLASVIPKLGGVLLPTMPPRETFNKDAHPYLHAHKSPVWILHDNTFDLSAYQNDADHLYLVISEQEFISLLLKREIDQNESKEPVSVVSVKDEFN</sequence>
<evidence type="ECO:0000313" key="3">
    <source>
        <dbReference type="EnsemblMetazoa" id="CJA42503.1"/>
    </source>
</evidence>
<feature type="repeat" description="ANK" evidence="1">
    <location>
        <begin position="28"/>
        <end position="60"/>
    </location>
</feature>
<dbReference type="SUPFAM" id="SSF48403">
    <property type="entry name" value="Ankyrin repeat"/>
    <property type="match status" value="1"/>
</dbReference>
<dbReference type="PROSITE" id="PS50172">
    <property type="entry name" value="BRCT"/>
    <property type="match status" value="1"/>
</dbReference>
<dbReference type="Gene3D" id="3.40.50.10190">
    <property type="entry name" value="BRCT domain"/>
    <property type="match status" value="1"/>
</dbReference>
<reference evidence="3" key="2">
    <citation type="submission" date="2022-06" db="UniProtKB">
        <authorList>
            <consortium name="EnsemblMetazoa"/>
        </authorList>
    </citation>
    <scope>IDENTIFICATION</scope>
    <source>
        <strain evidence="3">DF5081</strain>
    </source>
</reference>
<proteinExistence type="predicted"/>
<evidence type="ECO:0000313" key="4">
    <source>
        <dbReference type="Proteomes" id="UP000005237"/>
    </source>
</evidence>
<dbReference type="InterPro" id="IPR001357">
    <property type="entry name" value="BRCT_dom"/>
</dbReference>
<protein>
    <recommendedName>
        <fullName evidence="2">BRCT domain-containing protein</fullName>
    </recommendedName>
</protein>
<feature type="domain" description="BRCT" evidence="2">
    <location>
        <begin position="146"/>
        <end position="199"/>
    </location>
</feature>
<organism evidence="3 4">
    <name type="scientific">Caenorhabditis japonica</name>
    <dbReference type="NCBI Taxonomy" id="281687"/>
    <lineage>
        <taxon>Eukaryota</taxon>
        <taxon>Metazoa</taxon>
        <taxon>Ecdysozoa</taxon>
        <taxon>Nematoda</taxon>
        <taxon>Chromadorea</taxon>
        <taxon>Rhabditida</taxon>
        <taxon>Rhabditina</taxon>
        <taxon>Rhabditomorpha</taxon>
        <taxon>Rhabditoidea</taxon>
        <taxon>Rhabditidae</taxon>
        <taxon>Peloderinae</taxon>
        <taxon>Caenorhabditis</taxon>
    </lineage>
</organism>
<dbReference type="SUPFAM" id="SSF52113">
    <property type="entry name" value="BRCT domain"/>
    <property type="match status" value="1"/>
</dbReference>
<dbReference type="SMART" id="SM00248">
    <property type="entry name" value="ANK"/>
    <property type="match status" value="1"/>
</dbReference>
<dbReference type="PROSITE" id="PS50088">
    <property type="entry name" value="ANK_REPEAT"/>
    <property type="match status" value="1"/>
</dbReference>
<dbReference type="PANTHER" id="PTHR22956">
    <property type="entry name" value="ANKYRIN REPEAT-CONTAINING PROTEIN F37A4.4-RELATED-RELATED"/>
    <property type="match status" value="1"/>
</dbReference>
<dbReference type="SMART" id="SM00292">
    <property type="entry name" value="BRCT"/>
    <property type="match status" value="1"/>
</dbReference>
<dbReference type="Gene3D" id="1.25.40.20">
    <property type="entry name" value="Ankyrin repeat-containing domain"/>
    <property type="match status" value="1"/>
</dbReference>